<dbReference type="SUPFAM" id="SSF52129">
    <property type="entry name" value="Caspase-like"/>
    <property type="match status" value="1"/>
</dbReference>
<evidence type="ECO:0000256" key="3">
    <source>
        <dbReference type="PROSITE-ProRule" id="PRU00221"/>
    </source>
</evidence>
<feature type="repeat" description="WD" evidence="3">
    <location>
        <begin position="619"/>
        <end position="660"/>
    </location>
</feature>
<reference evidence="6 7" key="1">
    <citation type="submission" date="2018-11" db="EMBL/GenBank/DDBJ databases">
        <title>Chryseotalea sanarue gen. nov., sp., nov., a member of the family Cytophagaceae, isolated from a brackish lake in Hamamatsu Japan.</title>
        <authorList>
            <person name="Maejima Y."/>
            <person name="Iino T."/>
            <person name="Muraguchi Y."/>
            <person name="Fukuda K."/>
            <person name="Ohkuma M."/>
            <person name="Moriuchi R."/>
            <person name="Dohra H."/>
            <person name="Kimbara K."/>
            <person name="Shintani M."/>
        </authorList>
    </citation>
    <scope>NUCLEOTIDE SEQUENCE [LARGE SCALE GENOMIC DNA]</scope>
    <source>
        <strain evidence="6 7">Ys</strain>
    </source>
</reference>
<dbReference type="RefSeq" id="WP_127120653.1">
    <property type="nucleotide sequence ID" value="NZ_BHXQ01000001.1"/>
</dbReference>
<dbReference type="InterPro" id="IPR001680">
    <property type="entry name" value="WD40_rpt"/>
</dbReference>
<feature type="signal peptide" evidence="4">
    <location>
        <begin position="1"/>
        <end position="31"/>
    </location>
</feature>
<dbReference type="PRINTS" id="PR00320">
    <property type="entry name" value="GPROTEINBRPT"/>
</dbReference>
<dbReference type="GO" id="GO:0004197">
    <property type="term" value="F:cysteine-type endopeptidase activity"/>
    <property type="evidence" value="ECO:0007669"/>
    <property type="project" value="InterPro"/>
</dbReference>
<dbReference type="PANTHER" id="PTHR19848">
    <property type="entry name" value="WD40 REPEAT PROTEIN"/>
    <property type="match status" value="1"/>
</dbReference>
<feature type="domain" description="Peptidase C14 caspase" evidence="5">
    <location>
        <begin position="842"/>
        <end position="1060"/>
    </location>
</feature>
<feature type="repeat" description="WD" evidence="3">
    <location>
        <begin position="39"/>
        <end position="80"/>
    </location>
</feature>
<dbReference type="SMART" id="SM00320">
    <property type="entry name" value="WD40"/>
    <property type="match status" value="11"/>
</dbReference>
<keyword evidence="4" id="KW-0732">Signal</keyword>
<dbReference type="CDD" id="cd00200">
    <property type="entry name" value="WD40"/>
    <property type="match status" value="2"/>
</dbReference>
<keyword evidence="1 3" id="KW-0853">WD repeat</keyword>
<dbReference type="InterPro" id="IPR011600">
    <property type="entry name" value="Pept_C14_caspase"/>
</dbReference>
<dbReference type="InterPro" id="IPR019775">
    <property type="entry name" value="WD40_repeat_CS"/>
</dbReference>
<evidence type="ECO:0000256" key="2">
    <source>
        <dbReference type="ARBA" id="ARBA00022737"/>
    </source>
</evidence>
<dbReference type="GO" id="GO:0006508">
    <property type="term" value="P:proteolysis"/>
    <property type="evidence" value="ECO:0007669"/>
    <property type="project" value="InterPro"/>
</dbReference>
<keyword evidence="2" id="KW-0677">Repeat</keyword>
<dbReference type="Gene3D" id="2.130.10.10">
    <property type="entry name" value="YVTN repeat-like/Quinoprotein amine dehydrogenase"/>
    <property type="match status" value="4"/>
</dbReference>
<feature type="repeat" description="WD" evidence="3">
    <location>
        <begin position="451"/>
        <end position="492"/>
    </location>
</feature>
<feature type="repeat" description="WD" evidence="3">
    <location>
        <begin position="535"/>
        <end position="576"/>
    </location>
</feature>
<dbReference type="OrthoDB" id="1492850at2"/>
<proteinExistence type="predicted"/>
<feature type="chain" id="PRO_5019512696" evidence="4">
    <location>
        <begin position="32"/>
        <end position="1088"/>
    </location>
</feature>
<sequence length="1088" mass="120280">MNRICLYYNQIIAAHLCFCALSLICVIHASAQNLETVIQKGHELAVLTVAVSPDSNYVATGSRDKTIKLWELSTGREVRSFLGHSASVNQLDFSSDGKYLISANGDATAKIWEVSTGKELFSVKPDEERITDVAFDPKGRFFVTVGFGQKVRVWDVISKKKITEMDANGYAGSGGLIHVAISPDGEWLAVGEDGFTANVYRCSDWKKVYTFNTSQLHSSCGGCYTDVQFTTDSKYLIKASNNDAVLKYDLSNGKLVTTYSRDVNDMKSVTVSASGKLMVLCTENFVSLYHVDQGDSIKTIRPDTEAVLNQASFTADSKRLLIASDNNTVMIYDIASGKQVDELTGFLNARDKGGLTYNPNSYWDASIAKYLRFKGNVVLSGDNKTLLRGKFGAKAKRWDIATGKAEMEYVGHEMAVLCYKYNSDGTLLLTGGADGMLILWDAKKGDTLRTIKSYNQPVFDVNFSHDETKIVSSSWDGSLKIHEVATGKRLIYFDLDNASAYLAQFTPNDLYVLTANLPAGLALREIDTRKVIREFVGHTETVSAMQLTKDGSKLLSASWDGSIRLWHVGTGLMESKYTGHQGAVYASIMTASEKNFFSAGADRIIRYWDMNSGKVVKTFNGHQSEVMSLALTTDEKMLISHSVDGVTKFWDLASGNEFFEHIHIGEKDWMAKSPEGYFNATEQARRYIHFVEGMKTYSADQFFEDFYRPDLLPKIFQNRGGDDGYKSIQGKLLKSPPPNVKVAILPSSDKGKAELYVRVQDNGAGVENFKLFHNGKSVLIEKNFVLPKGKGQVTTFKQEISLVGGNNVFSAAASNKDKIESDIHSVEIFSEIATKNSTCYLLAVGINQYKNPKLALNYAKPDAESFGKVINDLGVSLHKKLEIHTLYDGEATRSGILNKLEELSGKIQQEDVFIFYYAGHGSMVDDQFFFIPTESLRLYDLNSLQKEAIEGSVLQEKFKKIQALKQLIIMDACQSGGSVELMAARGATEEKAIAQLSRSAGIHVMASAGSEQFAAEFAELGHGIFTYLLIKGLTGEADGSPKDGKVTIYELKSYLDDQVPELTRKLKGKPQYPHTFSRGQDFPLVVEE</sequence>
<feature type="repeat" description="WD" evidence="3">
    <location>
        <begin position="409"/>
        <end position="450"/>
    </location>
</feature>
<dbReference type="PROSITE" id="PS50082">
    <property type="entry name" value="WD_REPEATS_2"/>
    <property type="match status" value="8"/>
</dbReference>
<keyword evidence="7" id="KW-1185">Reference proteome</keyword>
<dbReference type="Pfam" id="PF00656">
    <property type="entry name" value="Peptidase_C14"/>
    <property type="match status" value="1"/>
</dbReference>
<dbReference type="Gene3D" id="3.40.50.1460">
    <property type="match status" value="1"/>
</dbReference>
<feature type="repeat" description="WD" evidence="3">
    <location>
        <begin position="81"/>
        <end position="122"/>
    </location>
</feature>
<evidence type="ECO:0000256" key="4">
    <source>
        <dbReference type="SAM" id="SignalP"/>
    </source>
</evidence>
<evidence type="ECO:0000313" key="6">
    <source>
        <dbReference type="EMBL" id="GCC49993.1"/>
    </source>
</evidence>
<dbReference type="Pfam" id="PF00400">
    <property type="entry name" value="WD40"/>
    <property type="match status" value="8"/>
</dbReference>
<feature type="repeat" description="WD" evidence="3">
    <location>
        <begin position="577"/>
        <end position="618"/>
    </location>
</feature>
<dbReference type="InterPro" id="IPR029030">
    <property type="entry name" value="Caspase-like_dom_sf"/>
</dbReference>
<dbReference type="PROSITE" id="PS50294">
    <property type="entry name" value="WD_REPEATS_REGION"/>
    <property type="match status" value="7"/>
</dbReference>
<organism evidence="6 7">
    <name type="scientific">Chryseotalea sanaruensis</name>
    <dbReference type="NCBI Taxonomy" id="2482724"/>
    <lineage>
        <taxon>Bacteria</taxon>
        <taxon>Pseudomonadati</taxon>
        <taxon>Bacteroidota</taxon>
        <taxon>Cytophagia</taxon>
        <taxon>Cytophagales</taxon>
        <taxon>Chryseotaleaceae</taxon>
        <taxon>Chryseotalea</taxon>
    </lineage>
</organism>
<evidence type="ECO:0000256" key="1">
    <source>
        <dbReference type="ARBA" id="ARBA00022574"/>
    </source>
</evidence>
<accession>A0A401U4Z3</accession>
<dbReference type="InterPro" id="IPR036322">
    <property type="entry name" value="WD40_repeat_dom_sf"/>
</dbReference>
<feature type="repeat" description="WD" evidence="3">
    <location>
        <begin position="123"/>
        <end position="164"/>
    </location>
</feature>
<dbReference type="PROSITE" id="PS00678">
    <property type="entry name" value="WD_REPEATS_1"/>
    <property type="match status" value="3"/>
</dbReference>
<dbReference type="InterPro" id="IPR020472">
    <property type="entry name" value="WD40_PAC1"/>
</dbReference>
<dbReference type="SUPFAM" id="SSF50978">
    <property type="entry name" value="WD40 repeat-like"/>
    <property type="match status" value="2"/>
</dbReference>
<dbReference type="AlphaFoldDB" id="A0A401U4Z3"/>
<name>A0A401U4Z3_9BACT</name>
<dbReference type="PANTHER" id="PTHR19848:SF8">
    <property type="entry name" value="F-BOX AND WD REPEAT DOMAIN CONTAINING 7"/>
    <property type="match status" value="1"/>
</dbReference>
<gene>
    <name evidence="6" type="ORF">SanaruYs_02080</name>
</gene>
<dbReference type="Proteomes" id="UP000288227">
    <property type="component" value="Unassembled WGS sequence"/>
</dbReference>
<dbReference type="InterPro" id="IPR015943">
    <property type="entry name" value="WD40/YVTN_repeat-like_dom_sf"/>
</dbReference>
<evidence type="ECO:0000259" key="5">
    <source>
        <dbReference type="Pfam" id="PF00656"/>
    </source>
</evidence>
<comment type="caution">
    <text evidence="6">The sequence shown here is derived from an EMBL/GenBank/DDBJ whole genome shotgun (WGS) entry which is preliminary data.</text>
</comment>
<protein>
    <submittedName>
        <fullName evidence="6">WD repeat-containing protein</fullName>
    </submittedName>
</protein>
<evidence type="ECO:0000313" key="7">
    <source>
        <dbReference type="Proteomes" id="UP000288227"/>
    </source>
</evidence>
<dbReference type="EMBL" id="BHXQ01000001">
    <property type="protein sequence ID" value="GCC49993.1"/>
    <property type="molecule type" value="Genomic_DNA"/>
</dbReference>